<proteinExistence type="predicted"/>
<dbReference type="GO" id="GO:0006520">
    <property type="term" value="P:amino acid metabolic process"/>
    <property type="evidence" value="ECO:0007669"/>
    <property type="project" value="UniProtKB-ARBA"/>
</dbReference>
<dbReference type="GeneID" id="30985261"/>
<dbReference type="Proteomes" id="UP000094285">
    <property type="component" value="Unassembled WGS sequence"/>
</dbReference>
<dbReference type="OrthoDB" id="58529at2759"/>
<dbReference type="Gene3D" id="3.30.2130.10">
    <property type="entry name" value="VC0802-like"/>
    <property type="match status" value="1"/>
</dbReference>
<dbReference type="Pfam" id="PF13840">
    <property type="entry name" value="ACT_7"/>
    <property type="match status" value="1"/>
</dbReference>
<evidence type="ECO:0000313" key="3">
    <source>
        <dbReference type="EMBL" id="ODV78023.1"/>
    </source>
</evidence>
<feature type="compositionally biased region" description="Acidic residues" evidence="1">
    <location>
        <begin position="47"/>
        <end position="57"/>
    </location>
</feature>
<dbReference type="RefSeq" id="XP_020063145.1">
    <property type="nucleotide sequence ID" value="XM_020211125.1"/>
</dbReference>
<sequence length="434" mass="47833">MSTHVHLNPTRLSILLIPRSRYWVFTSPILQLLYNELSKTEDHNDSDNDSDDSDDDAASSSDSLSRSSTLSPSTNSSSNSHPTFSSTSDKNGMAKAVDNSSKTLSNDDYDHASSSAAVLSHSRHNSQASASLSDTEDTENDDYFFHIAFTPSECTVICSSSLMDSLFSEPILFCHQLGLGVELLEENFLSLQVDTDSGFDTDLILELTKPLSENQISLFFLSSHFNDIVLVPYSFREKVIHILTKSNFTFTNANSFVGGFDDTPKPEVVESPDLETATFRLFENANIKPVINQDVKLLLTGARSGEVNATILKAAKVLTSTEFIPSYFAITRTSINEVSLILPKSSKKRSRMGFDSKSIIGSAQDIIIPITIDFQKLPLDSTGIVAGVASRLINGFTQYKDEDYVFEMNYLSMAKLGIIMIPEENVKIIGTMLK</sequence>
<keyword evidence="4" id="KW-1185">Reference proteome</keyword>
<dbReference type="AlphaFoldDB" id="A0A1E4SEW4"/>
<feature type="region of interest" description="Disordered" evidence="1">
    <location>
        <begin position="40"/>
        <end position="136"/>
    </location>
</feature>
<dbReference type="PANTHER" id="PTHR31131">
    <property type="entry name" value="CHROMOSOME 1, WHOLE GENOME SHOTGUN SEQUENCE"/>
    <property type="match status" value="1"/>
</dbReference>
<protein>
    <recommendedName>
        <fullName evidence="2">CASTOR ACT domain-containing protein</fullName>
    </recommendedName>
</protein>
<evidence type="ECO:0000313" key="4">
    <source>
        <dbReference type="Proteomes" id="UP000094285"/>
    </source>
</evidence>
<feature type="compositionally biased region" description="Low complexity" evidence="1">
    <location>
        <begin position="58"/>
        <end position="89"/>
    </location>
</feature>
<dbReference type="PANTHER" id="PTHR31131:SF6">
    <property type="entry name" value="CASTOR ACT DOMAIN-CONTAINING PROTEIN"/>
    <property type="match status" value="1"/>
</dbReference>
<dbReference type="SUPFAM" id="SSF55021">
    <property type="entry name" value="ACT-like"/>
    <property type="match status" value="1"/>
</dbReference>
<evidence type="ECO:0000259" key="2">
    <source>
        <dbReference type="Pfam" id="PF13840"/>
    </source>
</evidence>
<dbReference type="EMBL" id="KV453914">
    <property type="protein sequence ID" value="ODV78023.1"/>
    <property type="molecule type" value="Genomic_DNA"/>
</dbReference>
<evidence type="ECO:0000256" key="1">
    <source>
        <dbReference type="SAM" id="MobiDB-lite"/>
    </source>
</evidence>
<accession>A0A1E4SEW4</accession>
<reference evidence="4" key="1">
    <citation type="submission" date="2016-05" db="EMBL/GenBank/DDBJ databases">
        <title>Comparative genomics of biotechnologically important yeasts.</title>
        <authorList>
            <consortium name="DOE Joint Genome Institute"/>
            <person name="Riley R."/>
            <person name="Haridas S."/>
            <person name="Wolfe K.H."/>
            <person name="Lopes M.R."/>
            <person name="Hittinger C.T."/>
            <person name="Goker M."/>
            <person name="Salamov A."/>
            <person name="Wisecaver J."/>
            <person name="Long T.M."/>
            <person name="Aerts A.L."/>
            <person name="Barry K."/>
            <person name="Choi C."/>
            <person name="Clum A."/>
            <person name="Coughlan A.Y."/>
            <person name="Deshpande S."/>
            <person name="Douglass A.P."/>
            <person name="Hanson S.J."/>
            <person name="Klenk H.-P."/>
            <person name="Labutti K."/>
            <person name="Lapidus A."/>
            <person name="Lindquist E."/>
            <person name="Lipzen A."/>
            <person name="Meier-Kolthoff J.P."/>
            <person name="Ohm R.A."/>
            <person name="Otillar R.P."/>
            <person name="Pangilinan J."/>
            <person name="Peng Y."/>
            <person name="Rokas A."/>
            <person name="Rosa C.A."/>
            <person name="Scheuner C."/>
            <person name="Sibirny A.A."/>
            <person name="Slot J.C."/>
            <person name="Stielow J.B."/>
            <person name="Sun H."/>
            <person name="Kurtzman C.P."/>
            <person name="Blackwell M."/>
            <person name="Grigoriev I.V."/>
            <person name="Jeffries T.W."/>
        </authorList>
    </citation>
    <scope>NUCLEOTIDE SEQUENCE [LARGE SCALE GENOMIC DNA]</scope>
    <source>
        <strain evidence="4">NRRL Y-17324</strain>
    </source>
</reference>
<feature type="domain" description="CASTOR ACT" evidence="2">
    <location>
        <begin position="185"/>
        <end position="244"/>
    </location>
</feature>
<dbReference type="STRING" id="984487.A0A1E4SEW4"/>
<gene>
    <name evidence="3" type="ORF">CANTADRAFT_7487</name>
</gene>
<dbReference type="InterPro" id="IPR027795">
    <property type="entry name" value="CASTOR_ACT_dom"/>
</dbReference>
<dbReference type="InterPro" id="IPR051719">
    <property type="entry name" value="CASTOR_mTORC1"/>
</dbReference>
<dbReference type="InterPro" id="IPR045865">
    <property type="entry name" value="ACT-like_dom_sf"/>
</dbReference>
<dbReference type="GO" id="GO:0046394">
    <property type="term" value="P:carboxylic acid biosynthetic process"/>
    <property type="evidence" value="ECO:0007669"/>
    <property type="project" value="UniProtKB-ARBA"/>
</dbReference>
<name>A0A1E4SEW4_9ASCO</name>
<organism evidence="3 4">
    <name type="scientific">Suhomyces tanzawaensis NRRL Y-17324</name>
    <dbReference type="NCBI Taxonomy" id="984487"/>
    <lineage>
        <taxon>Eukaryota</taxon>
        <taxon>Fungi</taxon>
        <taxon>Dikarya</taxon>
        <taxon>Ascomycota</taxon>
        <taxon>Saccharomycotina</taxon>
        <taxon>Pichiomycetes</taxon>
        <taxon>Debaryomycetaceae</taxon>
        <taxon>Suhomyces</taxon>
    </lineage>
</organism>